<dbReference type="Proteomes" id="UP000659654">
    <property type="component" value="Unassembled WGS sequence"/>
</dbReference>
<evidence type="ECO:0000313" key="1">
    <source>
        <dbReference type="EMBL" id="CAD5208762.1"/>
    </source>
</evidence>
<dbReference type="OrthoDB" id="5782241at2759"/>
<proteinExistence type="predicted"/>
<protein>
    <submittedName>
        <fullName evidence="1">(pine wood nematode) hypothetical protein</fullName>
    </submittedName>
</protein>
<dbReference type="EMBL" id="CAJFDI010000001">
    <property type="protein sequence ID" value="CAD5208762.1"/>
    <property type="molecule type" value="Genomic_DNA"/>
</dbReference>
<dbReference type="Proteomes" id="UP000582659">
    <property type="component" value="Unassembled WGS sequence"/>
</dbReference>
<dbReference type="AlphaFoldDB" id="A0A7I8XB62"/>
<accession>A0A7I8XB62</accession>
<organism evidence="1 2">
    <name type="scientific">Bursaphelenchus xylophilus</name>
    <name type="common">Pinewood nematode worm</name>
    <name type="synonym">Aphelenchoides xylophilus</name>
    <dbReference type="NCBI Taxonomy" id="6326"/>
    <lineage>
        <taxon>Eukaryota</taxon>
        <taxon>Metazoa</taxon>
        <taxon>Ecdysozoa</taxon>
        <taxon>Nematoda</taxon>
        <taxon>Chromadorea</taxon>
        <taxon>Rhabditida</taxon>
        <taxon>Tylenchina</taxon>
        <taxon>Tylenchomorpha</taxon>
        <taxon>Aphelenchoidea</taxon>
        <taxon>Aphelenchoididae</taxon>
        <taxon>Bursaphelenchus</taxon>
    </lineage>
</organism>
<reference evidence="1" key="1">
    <citation type="submission" date="2020-09" db="EMBL/GenBank/DDBJ databases">
        <authorList>
            <person name="Kikuchi T."/>
        </authorList>
    </citation>
    <scope>NUCLEOTIDE SEQUENCE</scope>
    <source>
        <strain evidence="1">Ka4C1</strain>
    </source>
</reference>
<evidence type="ECO:0000313" key="2">
    <source>
        <dbReference type="Proteomes" id="UP000659654"/>
    </source>
</evidence>
<name>A0A7I8XB62_BURXY</name>
<comment type="caution">
    <text evidence="1">The sequence shown here is derived from an EMBL/GenBank/DDBJ whole genome shotgun (WGS) entry which is preliminary data.</text>
</comment>
<sequence>MCDCVALDLILKQQMKRELLSDDLKLWRLILVLKGNALGYLVKTRGNRFSRYFLRSLHSIARTTPTAGFLRIELEVGLVGLTHSGVRWIWAYTCNTAREKNMRAEGVEVGQWKVFELGKGYDCEVACRHSVRTMPNGDQRLELVTTAAYIRFSLYSGLLKEECQNYLYSPLIGKIAIGCGCGKLEPGTLYDIKAVWIPPNTALFRWLRTVELCHFVVPSGGIRKILNPNDHYFLQNLHYEGVMATEIYETTIRGHAGVVEDPIVVDLEDEIKGIGDVVHVNLLPLKVQPGKVLLYGKQDRRLKRERHEPLNGTGIIKVLNGPTLKPPAEKPKPWYKKDRFTYNKPTESGDIGLRTRMLAYYNELREPLLAKPEQRALFCNGFAQTKEIIALVVCYKEDTQEAKVYNPELLHEVYLVDVHVPIELAIWVKCLVPLHGAALRAKFVARVDQTQVPFLATPVNFHKQCAVVVQLYVPMNFDQKTNCLVETSFVPRAIARDIDNSRRGQTFFGTIIRVKSCQRGMYPHVAWGVPREIDPENE</sequence>
<keyword evidence="2" id="KW-1185">Reference proteome</keyword>
<dbReference type="EMBL" id="CAJFCV020000001">
    <property type="protein sequence ID" value="CAG9082797.1"/>
    <property type="molecule type" value="Genomic_DNA"/>
</dbReference>
<gene>
    <name evidence="1" type="ORF">BXYJ_LOCUS998</name>
</gene>